<proteinExistence type="predicted"/>
<accession>A0A127ZB64</accession>
<reference evidence="1" key="1">
    <citation type="submission" date="2014-06" db="EMBL/GenBank/DDBJ databases">
        <authorList>
            <person name="Ju J."/>
            <person name="Zhang J."/>
        </authorList>
    </citation>
    <scope>NUCLEOTIDE SEQUENCE</scope>
    <source>
        <strain evidence="1">SscI8</strain>
    </source>
</reference>
<protein>
    <submittedName>
        <fullName evidence="1">Uncharacterized protein</fullName>
    </submittedName>
</protein>
<dbReference type="AlphaFoldDB" id="A0A127ZB64"/>
<evidence type="ECO:0000313" key="1">
    <source>
        <dbReference type="EMBL" id="CDU22867.1"/>
    </source>
</evidence>
<sequence>MGGLEEEDGLEEKDELEGDRRGWALRCTPKMLLRSRMRRSTVALVSLRDGGIKFSAGDVEQSGITSIRTDERSGLIRVINLQTKDRGAEPAGNKLATEPLSHQSVEVSDPDLKSFIAKLIVSYAAHRNLATLKALGSAPDVEEAVKDYMLDHKQTPLLDNPSAEEELSFSFL</sequence>
<gene>
    <name evidence="1" type="ORF">SPSC_01497</name>
</gene>
<organism evidence="1">
    <name type="scientific">Sporisorium scitamineum</name>
    <dbReference type="NCBI Taxonomy" id="49012"/>
    <lineage>
        <taxon>Eukaryota</taxon>
        <taxon>Fungi</taxon>
        <taxon>Dikarya</taxon>
        <taxon>Basidiomycota</taxon>
        <taxon>Ustilaginomycotina</taxon>
        <taxon>Ustilaginomycetes</taxon>
        <taxon>Ustilaginales</taxon>
        <taxon>Ustilaginaceae</taxon>
        <taxon>Sporisorium</taxon>
    </lineage>
</organism>
<name>A0A127ZB64_9BASI</name>
<dbReference type="EMBL" id="LK056657">
    <property type="protein sequence ID" value="CDU22867.1"/>
    <property type="molecule type" value="Genomic_DNA"/>
</dbReference>